<dbReference type="InterPro" id="IPR001173">
    <property type="entry name" value="Glyco_trans_2-like"/>
</dbReference>
<dbReference type="InterPro" id="IPR029044">
    <property type="entry name" value="Nucleotide-diphossugar_trans"/>
</dbReference>
<dbReference type="eggNOG" id="COG1216">
    <property type="taxonomic scope" value="Bacteria"/>
</dbReference>
<organism evidence="2 3">
    <name type="scientific">Roseivivax isoporae LMG 25204</name>
    <dbReference type="NCBI Taxonomy" id="1449351"/>
    <lineage>
        <taxon>Bacteria</taxon>
        <taxon>Pseudomonadati</taxon>
        <taxon>Pseudomonadota</taxon>
        <taxon>Alphaproteobacteria</taxon>
        <taxon>Rhodobacterales</taxon>
        <taxon>Roseobacteraceae</taxon>
        <taxon>Roseivivax</taxon>
    </lineage>
</organism>
<dbReference type="OrthoDB" id="5291101at2"/>
<dbReference type="STRING" id="1449351.RISW2_08110"/>
<dbReference type="Pfam" id="PF00535">
    <property type="entry name" value="Glycos_transf_2"/>
    <property type="match status" value="1"/>
</dbReference>
<dbReference type="RefSeq" id="WP_043765839.1">
    <property type="nucleotide sequence ID" value="NZ_JAME01000002.1"/>
</dbReference>
<comment type="caution">
    <text evidence="2">The sequence shown here is derived from an EMBL/GenBank/DDBJ whole genome shotgun (WGS) entry which is preliminary data.</text>
</comment>
<dbReference type="PANTHER" id="PTHR43685:SF2">
    <property type="entry name" value="GLYCOSYLTRANSFERASE 2-LIKE DOMAIN-CONTAINING PROTEIN"/>
    <property type="match status" value="1"/>
</dbReference>
<name>X7FD69_9RHOB</name>
<dbReference type="SUPFAM" id="SSF53448">
    <property type="entry name" value="Nucleotide-diphospho-sugar transferases"/>
    <property type="match status" value="1"/>
</dbReference>
<protein>
    <submittedName>
        <fullName evidence="2">Glucosyl transferase</fullName>
    </submittedName>
</protein>
<sequence length="305" mass="32561">MPRFTVVIPCHNAAATLPATLASLEAQALTDWEALLIDDGSTDGTFAIIDAAIARDPRIRACSAWGNGPAAARNVAVTEARGDIIAFLDADDTWEPLKLSRMHTLFRDPEIDGVFARVAVLDEAGHVRSEPSVPSGDLGMQTLLGENPVRTLSNLCIRREAFVATNGFKATMLHNEHLEWLVRIVAEGYRVVALNEVLVRQATRPGALSSDLAAMRAGRAMALATAARYGHRPGARAEAIHLRDLARRALGSNAPAREVLALALAGAMKSPTGFFSDPRRGGATLMGALFSGFMSTRTRAALFAV</sequence>
<keyword evidence="2" id="KW-0808">Transferase</keyword>
<evidence type="ECO:0000313" key="2">
    <source>
        <dbReference type="EMBL" id="ETX30760.1"/>
    </source>
</evidence>
<dbReference type="Proteomes" id="UP000023430">
    <property type="component" value="Unassembled WGS sequence"/>
</dbReference>
<reference evidence="2 3" key="1">
    <citation type="submission" date="2014-01" db="EMBL/GenBank/DDBJ databases">
        <title>Roseivivax isoporae LMG 25204 Genome Sequencing.</title>
        <authorList>
            <person name="Lai Q."/>
            <person name="Li G."/>
            <person name="Shao Z."/>
        </authorList>
    </citation>
    <scope>NUCLEOTIDE SEQUENCE [LARGE SCALE GENOMIC DNA]</scope>
    <source>
        <strain evidence="2 3">LMG 25204</strain>
    </source>
</reference>
<dbReference type="CDD" id="cd00761">
    <property type="entry name" value="Glyco_tranf_GTA_type"/>
    <property type="match status" value="1"/>
</dbReference>
<dbReference type="EMBL" id="JAME01000002">
    <property type="protein sequence ID" value="ETX30760.1"/>
    <property type="molecule type" value="Genomic_DNA"/>
</dbReference>
<dbReference type="PANTHER" id="PTHR43685">
    <property type="entry name" value="GLYCOSYLTRANSFERASE"/>
    <property type="match status" value="1"/>
</dbReference>
<dbReference type="AlphaFoldDB" id="X7FD69"/>
<dbReference type="InterPro" id="IPR050834">
    <property type="entry name" value="Glycosyltransf_2"/>
</dbReference>
<feature type="domain" description="Glycosyltransferase 2-like" evidence="1">
    <location>
        <begin position="5"/>
        <end position="162"/>
    </location>
</feature>
<evidence type="ECO:0000313" key="3">
    <source>
        <dbReference type="Proteomes" id="UP000023430"/>
    </source>
</evidence>
<gene>
    <name evidence="2" type="ORF">RISW2_08110</name>
</gene>
<dbReference type="GO" id="GO:0016740">
    <property type="term" value="F:transferase activity"/>
    <property type="evidence" value="ECO:0007669"/>
    <property type="project" value="UniProtKB-KW"/>
</dbReference>
<accession>X7FD69</accession>
<proteinExistence type="predicted"/>
<evidence type="ECO:0000259" key="1">
    <source>
        <dbReference type="Pfam" id="PF00535"/>
    </source>
</evidence>
<keyword evidence="3" id="KW-1185">Reference proteome</keyword>
<dbReference type="Gene3D" id="3.90.550.10">
    <property type="entry name" value="Spore Coat Polysaccharide Biosynthesis Protein SpsA, Chain A"/>
    <property type="match status" value="1"/>
</dbReference>